<protein>
    <submittedName>
        <fullName evidence="9">Cell division protein FtsL</fullName>
    </submittedName>
</protein>
<keyword evidence="10" id="KW-1185">Reference proteome</keyword>
<organism evidence="9 10">
    <name type="scientific">Ruminobacter amylophilus</name>
    <dbReference type="NCBI Taxonomy" id="867"/>
    <lineage>
        <taxon>Bacteria</taxon>
        <taxon>Pseudomonadati</taxon>
        <taxon>Pseudomonadota</taxon>
        <taxon>Gammaproteobacteria</taxon>
        <taxon>Aeromonadales</taxon>
        <taxon>Succinivibrionaceae</taxon>
        <taxon>Ruminobacter</taxon>
    </lineage>
</organism>
<keyword evidence="2" id="KW-1003">Cell membrane</keyword>
<keyword evidence="3 9" id="KW-0132">Cell division</keyword>
<dbReference type="Pfam" id="PF04999">
    <property type="entry name" value="FtsL"/>
    <property type="match status" value="1"/>
</dbReference>
<evidence type="ECO:0000256" key="7">
    <source>
        <dbReference type="ARBA" id="ARBA00023306"/>
    </source>
</evidence>
<dbReference type="Proteomes" id="UP000243745">
    <property type="component" value="Unassembled WGS sequence"/>
</dbReference>
<evidence type="ECO:0000256" key="8">
    <source>
        <dbReference type="SAM" id="Phobius"/>
    </source>
</evidence>
<keyword evidence="7" id="KW-0131">Cell cycle</keyword>
<name>A0A662ZH07_9GAMM</name>
<dbReference type="EMBL" id="FOXF01000017">
    <property type="protein sequence ID" value="SFP35033.1"/>
    <property type="molecule type" value="Genomic_DNA"/>
</dbReference>
<sequence>MEYNYNNSLSEEDDGLCRHVISFFRNNTYFIACLGLILLASFILVSRVQDTRKNTTKMNQELKLQDKIVQEYQHLRLERQTLTEYSHVKALAKEKLHMSDPTVENKKVIDVRNSGGNFK</sequence>
<proteinExistence type="predicted"/>
<evidence type="ECO:0000256" key="5">
    <source>
        <dbReference type="ARBA" id="ARBA00022989"/>
    </source>
</evidence>
<keyword evidence="6 8" id="KW-0472">Membrane</keyword>
<accession>A0A662ZH07</accession>
<keyword evidence="5 8" id="KW-1133">Transmembrane helix</keyword>
<evidence type="ECO:0000256" key="1">
    <source>
        <dbReference type="ARBA" id="ARBA00004401"/>
    </source>
</evidence>
<evidence type="ECO:0000256" key="6">
    <source>
        <dbReference type="ARBA" id="ARBA00023136"/>
    </source>
</evidence>
<dbReference type="AlphaFoldDB" id="A0A662ZH07"/>
<gene>
    <name evidence="9" type="ORF">SAMN02910344_01155</name>
</gene>
<comment type="subcellular location">
    <subcellularLocation>
        <location evidence="1">Cell membrane</location>
        <topology evidence="1">Single-pass type II membrane protein</topology>
    </subcellularLocation>
</comment>
<reference evidence="9 10" key="1">
    <citation type="submission" date="2016-10" db="EMBL/GenBank/DDBJ databases">
        <authorList>
            <person name="Varghese N."/>
            <person name="Submissions S."/>
        </authorList>
    </citation>
    <scope>NUCLEOTIDE SEQUENCE [LARGE SCALE GENOMIC DNA]</scope>
    <source>
        <strain evidence="9 10">DSM 1361</strain>
    </source>
</reference>
<dbReference type="RefSeq" id="WP_031578142.1">
    <property type="nucleotide sequence ID" value="NZ_FOXF01000017.1"/>
</dbReference>
<dbReference type="GO" id="GO:0051301">
    <property type="term" value="P:cell division"/>
    <property type="evidence" value="ECO:0007669"/>
    <property type="project" value="UniProtKB-KW"/>
</dbReference>
<evidence type="ECO:0000256" key="3">
    <source>
        <dbReference type="ARBA" id="ARBA00022618"/>
    </source>
</evidence>
<dbReference type="GO" id="GO:0005886">
    <property type="term" value="C:plasma membrane"/>
    <property type="evidence" value="ECO:0007669"/>
    <property type="project" value="UniProtKB-SubCell"/>
</dbReference>
<keyword evidence="4 8" id="KW-0812">Transmembrane</keyword>
<evidence type="ECO:0000256" key="2">
    <source>
        <dbReference type="ARBA" id="ARBA00022475"/>
    </source>
</evidence>
<dbReference type="InterPro" id="IPR011922">
    <property type="entry name" value="Cell_div_FtsL"/>
</dbReference>
<evidence type="ECO:0000256" key="4">
    <source>
        <dbReference type="ARBA" id="ARBA00022692"/>
    </source>
</evidence>
<feature type="transmembrane region" description="Helical" evidence="8">
    <location>
        <begin position="29"/>
        <end position="48"/>
    </location>
</feature>
<evidence type="ECO:0000313" key="9">
    <source>
        <dbReference type="EMBL" id="SFP35033.1"/>
    </source>
</evidence>
<evidence type="ECO:0000313" key="10">
    <source>
        <dbReference type="Proteomes" id="UP000243745"/>
    </source>
</evidence>